<keyword evidence="2" id="KW-1185">Reference proteome</keyword>
<reference evidence="1 2" key="1">
    <citation type="submission" date="2018-04" db="EMBL/GenBank/DDBJ databases">
        <title>Sphingobacterium cortibacter sp. nov.</title>
        <authorList>
            <person name="Li Y."/>
        </authorList>
    </citation>
    <scope>NUCLEOTIDE SEQUENCE [LARGE SCALE GENOMIC DNA]</scope>
    <source>
        <strain evidence="1 2">2c-3</strain>
    </source>
</reference>
<organism evidence="1 2">
    <name type="scientific">Sphingobacterium corticibacter</name>
    <dbReference type="NCBI Taxonomy" id="2171749"/>
    <lineage>
        <taxon>Bacteria</taxon>
        <taxon>Pseudomonadati</taxon>
        <taxon>Bacteroidota</taxon>
        <taxon>Sphingobacteriia</taxon>
        <taxon>Sphingobacteriales</taxon>
        <taxon>Sphingobacteriaceae</taxon>
        <taxon>Sphingobacterium</taxon>
    </lineage>
</organism>
<sequence>MIKVFKTNIDSPDHADLVKNSLLMKFPGFRIDFDLEDSDRILRVEGGYFRAEEISGCLKEHGFTCVDLPIDLSFDI</sequence>
<name>A0A2T8HN74_9SPHI</name>
<gene>
    <name evidence="1" type="ORF">DC487_04640</name>
</gene>
<proteinExistence type="predicted"/>
<dbReference type="EMBL" id="QDKG01000001">
    <property type="protein sequence ID" value="PVH26887.1"/>
    <property type="molecule type" value="Genomic_DNA"/>
</dbReference>
<protein>
    <recommendedName>
        <fullName evidence="3">Heavy-metal-associated domain-containing protein</fullName>
    </recommendedName>
</protein>
<accession>A0A2T8HN74</accession>
<dbReference type="Proteomes" id="UP000245627">
    <property type="component" value="Unassembled WGS sequence"/>
</dbReference>
<evidence type="ECO:0000313" key="2">
    <source>
        <dbReference type="Proteomes" id="UP000245627"/>
    </source>
</evidence>
<comment type="caution">
    <text evidence="1">The sequence shown here is derived from an EMBL/GenBank/DDBJ whole genome shotgun (WGS) entry which is preliminary data.</text>
</comment>
<evidence type="ECO:0000313" key="1">
    <source>
        <dbReference type="EMBL" id="PVH26887.1"/>
    </source>
</evidence>
<evidence type="ECO:0008006" key="3">
    <source>
        <dbReference type="Google" id="ProtNLM"/>
    </source>
</evidence>
<dbReference type="AlphaFoldDB" id="A0A2T8HN74"/>